<dbReference type="AlphaFoldDB" id="A0A699Z9A2"/>
<organism evidence="2 3">
    <name type="scientific">Haematococcus lacustris</name>
    <name type="common">Green alga</name>
    <name type="synonym">Haematococcus pluvialis</name>
    <dbReference type="NCBI Taxonomy" id="44745"/>
    <lineage>
        <taxon>Eukaryota</taxon>
        <taxon>Viridiplantae</taxon>
        <taxon>Chlorophyta</taxon>
        <taxon>core chlorophytes</taxon>
        <taxon>Chlorophyceae</taxon>
        <taxon>CS clade</taxon>
        <taxon>Chlamydomonadales</taxon>
        <taxon>Haematococcaceae</taxon>
        <taxon>Haematococcus</taxon>
    </lineage>
</organism>
<sequence>MMGWMFGEWRVSSSVRDTQLPLGPQFVDAALQAGDLRGGPALQYTARWFSTLPDTWDNTVRVQLGLLPTDAIVPDRAYNTRELSNATLGWEAVASVAYDPREEPDRETVEFSRQGPDGRTIPPRRIELFINRSSSEALGSATFLTDELCRQVNLGVRAVDVVDYETMTGYRLLAPGKVAARQRTAVYLDPRHPLFFKAAGRAIMVIDADLELVREEPPADASQLGAVACVLTPKDVVQCL</sequence>
<accession>A0A699Z9A2</accession>
<evidence type="ECO:0000259" key="1">
    <source>
        <dbReference type="Pfam" id="PF20670"/>
    </source>
</evidence>
<name>A0A699Z9A2_HAELA</name>
<protein>
    <recommendedName>
        <fullName evidence="1">DUF6816 domain-containing protein</fullName>
    </recommendedName>
</protein>
<dbReference type="InterPro" id="IPR049213">
    <property type="entry name" value="DUF6816"/>
</dbReference>
<dbReference type="EMBL" id="BLLF01001428">
    <property type="protein sequence ID" value="GFH19237.1"/>
    <property type="molecule type" value="Genomic_DNA"/>
</dbReference>
<feature type="domain" description="DUF6816" evidence="1">
    <location>
        <begin position="4"/>
        <end position="215"/>
    </location>
</feature>
<comment type="caution">
    <text evidence="2">The sequence shown here is derived from an EMBL/GenBank/DDBJ whole genome shotgun (WGS) entry which is preliminary data.</text>
</comment>
<dbReference type="Pfam" id="PF20670">
    <property type="entry name" value="DUF6816"/>
    <property type="match status" value="1"/>
</dbReference>
<dbReference type="Proteomes" id="UP000485058">
    <property type="component" value="Unassembled WGS sequence"/>
</dbReference>
<evidence type="ECO:0000313" key="3">
    <source>
        <dbReference type="Proteomes" id="UP000485058"/>
    </source>
</evidence>
<proteinExistence type="predicted"/>
<evidence type="ECO:0000313" key="2">
    <source>
        <dbReference type="EMBL" id="GFH19237.1"/>
    </source>
</evidence>
<keyword evidence="3" id="KW-1185">Reference proteome</keyword>
<gene>
    <name evidence="2" type="ORF">HaLaN_16152</name>
</gene>
<reference evidence="2 3" key="1">
    <citation type="submission" date="2020-02" db="EMBL/GenBank/DDBJ databases">
        <title>Draft genome sequence of Haematococcus lacustris strain NIES-144.</title>
        <authorList>
            <person name="Morimoto D."/>
            <person name="Nakagawa S."/>
            <person name="Yoshida T."/>
            <person name="Sawayama S."/>
        </authorList>
    </citation>
    <scope>NUCLEOTIDE SEQUENCE [LARGE SCALE GENOMIC DNA]</scope>
    <source>
        <strain evidence="2 3">NIES-144</strain>
    </source>
</reference>